<evidence type="ECO:0000259" key="11">
    <source>
        <dbReference type="PROSITE" id="PS50222"/>
    </source>
</evidence>
<dbReference type="InterPro" id="IPR046357">
    <property type="entry name" value="PPIase_dom_sf"/>
</dbReference>
<evidence type="ECO:0000256" key="1">
    <source>
        <dbReference type="ARBA" id="ARBA00000971"/>
    </source>
</evidence>
<protein>
    <recommendedName>
        <fullName evidence="2 8">peptidylprolyl isomerase</fullName>
        <ecNumber evidence="2 8">5.2.1.8</ecNumber>
    </recommendedName>
</protein>
<dbReference type="PROSITE" id="PS50059">
    <property type="entry name" value="FKBP_PPIASE"/>
    <property type="match status" value="1"/>
</dbReference>
<dbReference type="InterPro" id="IPR001179">
    <property type="entry name" value="PPIase_FKBP_dom"/>
</dbReference>
<comment type="catalytic activity">
    <reaction evidence="1 8">
        <text>[protein]-peptidylproline (omega=180) = [protein]-peptidylproline (omega=0)</text>
        <dbReference type="Rhea" id="RHEA:16237"/>
        <dbReference type="Rhea" id="RHEA-COMP:10747"/>
        <dbReference type="Rhea" id="RHEA-COMP:10748"/>
        <dbReference type="ChEBI" id="CHEBI:83833"/>
        <dbReference type="ChEBI" id="CHEBI:83834"/>
        <dbReference type="EC" id="5.2.1.8"/>
    </reaction>
</comment>
<dbReference type="GO" id="GO:0003755">
    <property type="term" value="F:peptidyl-prolyl cis-trans isomerase activity"/>
    <property type="evidence" value="ECO:0007669"/>
    <property type="project" value="UniProtKB-KW"/>
</dbReference>
<feature type="domain" description="PPIase FKBP-type" evidence="10">
    <location>
        <begin position="101"/>
        <end position="190"/>
    </location>
</feature>
<keyword evidence="6" id="KW-0325">Glycoprotein</keyword>
<evidence type="ECO:0000256" key="9">
    <source>
        <dbReference type="SAM" id="SignalP"/>
    </source>
</evidence>
<keyword evidence="5 8" id="KW-0697">Rotamase</keyword>
<dbReference type="PANTHER" id="PTHR46222">
    <property type="entry name" value="PEPTIDYL-PROLYL CIS-TRANS ISOMERASE FKBP7/14"/>
    <property type="match status" value="1"/>
</dbReference>
<evidence type="ECO:0000256" key="4">
    <source>
        <dbReference type="ARBA" id="ARBA00022737"/>
    </source>
</evidence>
<evidence type="ECO:0000313" key="13">
    <source>
        <dbReference type="WBParaSite" id="PDA_v2.g2387.t1"/>
    </source>
</evidence>
<dbReference type="SUPFAM" id="SSF47473">
    <property type="entry name" value="EF-hand"/>
    <property type="match status" value="1"/>
</dbReference>
<keyword evidence="12" id="KW-1185">Reference proteome</keyword>
<organism evidence="12 13">
    <name type="scientific">Panagrolaimus davidi</name>
    <dbReference type="NCBI Taxonomy" id="227884"/>
    <lineage>
        <taxon>Eukaryota</taxon>
        <taxon>Metazoa</taxon>
        <taxon>Ecdysozoa</taxon>
        <taxon>Nematoda</taxon>
        <taxon>Chromadorea</taxon>
        <taxon>Rhabditida</taxon>
        <taxon>Tylenchina</taxon>
        <taxon>Panagrolaimomorpha</taxon>
        <taxon>Panagrolaimoidea</taxon>
        <taxon>Panagrolaimidae</taxon>
        <taxon>Panagrolaimus</taxon>
    </lineage>
</organism>
<evidence type="ECO:0000256" key="7">
    <source>
        <dbReference type="ARBA" id="ARBA00023235"/>
    </source>
</evidence>
<dbReference type="GO" id="GO:0005509">
    <property type="term" value="F:calcium ion binding"/>
    <property type="evidence" value="ECO:0007669"/>
    <property type="project" value="InterPro"/>
</dbReference>
<dbReference type="PANTHER" id="PTHR46222:SF3">
    <property type="entry name" value="PEPTIDYLPROLYL ISOMERASE"/>
    <property type="match status" value="1"/>
</dbReference>
<evidence type="ECO:0000256" key="2">
    <source>
        <dbReference type="ARBA" id="ARBA00013194"/>
    </source>
</evidence>
<evidence type="ECO:0000256" key="5">
    <source>
        <dbReference type="ARBA" id="ARBA00023110"/>
    </source>
</evidence>
<dbReference type="AlphaFoldDB" id="A0A914Q4L4"/>
<keyword evidence="4" id="KW-0677">Repeat</keyword>
<dbReference type="Pfam" id="PF00254">
    <property type="entry name" value="FKBP_C"/>
    <property type="match status" value="1"/>
</dbReference>
<evidence type="ECO:0000256" key="3">
    <source>
        <dbReference type="ARBA" id="ARBA00022729"/>
    </source>
</evidence>
<dbReference type="Gene3D" id="1.10.238.10">
    <property type="entry name" value="EF-hand"/>
    <property type="match status" value="1"/>
</dbReference>
<dbReference type="EC" id="5.2.1.8" evidence="2 8"/>
<evidence type="ECO:0000259" key="10">
    <source>
        <dbReference type="PROSITE" id="PS50059"/>
    </source>
</evidence>
<dbReference type="GO" id="GO:0005783">
    <property type="term" value="C:endoplasmic reticulum"/>
    <property type="evidence" value="ECO:0007669"/>
    <property type="project" value="UniProtKB-ARBA"/>
</dbReference>
<evidence type="ECO:0000313" key="12">
    <source>
        <dbReference type="Proteomes" id="UP000887578"/>
    </source>
</evidence>
<keyword evidence="7 8" id="KW-0413">Isomerase</keyword>
<evidence type="ECO:0000256" key="6">
    <source>
        <dbReference type="ARBA" id="ARBA00023180"/>
    </source>
</evidence>
<dbReference type="InterPro" id="IPR002048">
    <property type="entry name" value="EF_hand_dom"/>
</dbReference>
<feature type="chain" id="PRO_5037493460" description="peptidylprolyl isomerase" evidence="9">
    <location>
        <begin position="21"/>
        <end position="343"/>
    </location>
</feature>
<dbReference type="Pfam" id="PF13499">
    <property type="entry name" value="EF-hand_7"/>
    <property type="match status" value="1"/>
</dbReference>
<evidence type="ECO:0000256" key="8">
    <source>
        <dbReference type="PROSITE-ProRule" id="PRU00277"/>
    </source>
</evidence>
<dbReference type="PROSITE" id="PS50222">
    <property type="entry name" value="EF_HAND_2"/>
    <property type="match status" value="1"/>
</dbReference>
<dbReference type="Proteomes" id="UP000887578">
    <property type="component" value="Unplaced"/>
</dbReference>
<proteinExistence type="predicted"/>
<sequence length="343" mass="39221">MIKFNVVLFIFLIGLDLVYTDGIGTVEVDLAAATNAIGKKKKPEESIPVIEIRGEGKPMTAAQIRALEETSNGGPLDIKGWSFTGKFDLRPVACPHAAKRLDFVTFHYKGFLEDGKKFDQTYGRGPIRIQLGTGMVMPGLDKGMRGMCDTELRKISVPFRLSRKNKSKVWKHIPNDEHRLNFNIEMLEVEEWTLEKQFKFMDLNNDTYLTESELVRFAETMRKEFGKTWKNEDIDNILAARYYILYFDANSDSKISFEEFKQIIERDQATMETAAKQKTQIAELKNGSNKKKPQKEGRKRDPGFAWILDFNNDGIVSIEENDMADQVFQGPPAILPVFNKDEL</sequence>
<dbReference type="SUPFAM" id="SSF54534">
    <property type="entry name" value="FKBP-like"/>
    <property type="match status" value="1"/>
</dbReference>
<dbReference type="InterPro" id="IPR011992">
    <property type="entry name" value="EF-hand-dom_pair"/>
</dbReference>
<dbReference type="SMART" id="SM00054">
    <property type="entry name" value="EFh"/>
    <property type="match status" value="2"/>
</dbReference>
<feature type="domain" description="EF-hand" evidence="11">
    <location>
        <begin position="235"/>
        <end position="270"/>
    </location>
</feature>
<dbReference type="InterPro" id="IPR052273">
    <property type="entry name" value="PPIase_FKBP"/>
</dbReference>
<feature type="signal peptide" evidence="9">
    <location>
        <begin position="1"/>
        <end position="20"/>
    </location>
</feature>
<dbReference type="Gene3D" id="3.10.50.40">
    <property type="match status" value="1"/>
</dbReference>
<name>A0A914Q4L4_9BILA</name>
<reference evidence="13" key="1">
    <citation type="submission" date="2022-11" db="UniProtKB">
        <authorList>
            <consortium name="WormBaseParasite"/>
        </authorList>
    </citation>
    <scope>IDENTIFICATION</scope>
</reference>
<dbReference type="WBParaSite" id="PDA_v2.g2387.t1">
    <property type="protein sequence ID" value="PDA_v2.g2387.t1"/>
    <property type="gene ID" value="PDA_v2.g2387"/>
</dbReference>
<accession>A0A914Q4L4</accession>
<dbReference type="CDD" id="cd00051">
    <property type="entry name" value="EFh"/>
    <property type="match status" value="1"/>
</dbReference>
<keyword evidence="3 9" id="KW-0732">Signal</keyword>